<keyword evidence="2" id="KW-0805">Transcription regulation</keyword>
<dbReference type="InterPro" id="IPR036271">
    <property type="entry name" value="Tet_transcr_reg_TetR-rel_C_sf"/>
</dbReference>
<dbReference type="PANTHER" id="PTHR30055">
    <property type="entry name" value="HTH-TYPE TRANSCRIPTIONAL REGULATOR RUTR"/>
    <property type="match status" value="1"/>
</dbReference>
<protein>
    <submittedName>
        <fullName evidence="7">AcrR family transcriptional regulator</fullName>
    </submittedName>
</protein>
<feature type="domain" description="HTH tetR-type" evidence="6">
    <location>
        <begin position="233"/>
        <end position="293"/>
    </location>
</feature>
<dbReference type="InterPro" id="IPR050109">
    <property type="entry name" value="HTH-type_TetR-like_transc_reg"/>
</dbReference>
<evidence type="ECO:0000313" key="7">
    <source>
        <dbReference type="EMBL" id="NIH55297.1"/>
    </source>
</evidence>
<dbReference type="GO" id="GO:0003700">
    <property type="term" value="F:DNA-binding transcription factor activity"/>
    <property type="evidence" value="ECO:0007669"/>
    <property type="project" value="TreeGrafter"/>
</dbReference>
<dbReference type="Proteomes" id="UP000541033">
    <property type="component" value="Unassembled WGS sequence"/>
</dbReference>
<accession>A0A7X5TVH5</accession>
<dbReference type="SUPFAM" id="SSF46689">
    <property type="entry name" value="Homeodomain-like"/>
    <property type="match status" value="2"/>
</dbReference>
<name>A0A7X5TVH5_9MICO</name>
<dbReference type="EMBL" id="JAAMOX010000004">
    <property type="protein sequence ID" value="NIH55297.1"/>
    <property type="molecule type" value="Genomic_DNA"/>
</dbReference>
<dbReference type="InterPro" id="IPR001647">
    <property type="entry name" value="HTH_TetR"/>
</dbReference>
<keyword evidence="4" id="KW-0804">Transcription</keyword>
<dbReference type="Pfam" id="PF00440">
    <property type="entry name" value="TetR_N"/>
    <property type="match status" value="2"/>
</dbReference>
<dbReference type="RefSeq" id="WP_167152370.1">
    <property type="nucleotide sequence ID" value="NZ_JAAMOX010000004.1"/>
</dbReference>
<evidence type="ECO:0000256" key="5">
    <source>
        <dbReference type="PROSITE-ProRule" id="PRU00335"/>
    </source>
</evidence>
<gene>
    <name evidence="7" type="ORF">FHX76_003218</name>
</gene>
<keyword evidence="1" id="KW-0678">Repressor</keyword>
<evidence type="ECO:0000256" key="2">
    <source>
        <dbReference type="ARBA" id="ARBA00023015"/>
    </source>
</evidence>
<sequence length="428" mass="46230">METQSGAQSARGEATRRVIRSTAAGLFVEQGFGAVSLRDIAARAQISHPGILRHYASKDEILDAVVDELERENLEWLGTTTPSLSTIPALARRNESVPGYVSLFTTLAGEATSSLHPANNRFTNRHRGAINFWAERFRSELGDSQQTEPSCESAHDCAVRLVAVWDGLQLLSLYLPNRVSVPESLEHYLGSIGVDASGSVQAATSTDNNEIFSKRATSPQLAHEPLVGYAQGRARRNQIVTDSAVLFAQRGFHATSLAEIAQRVGISKSTLLHHFGSKDRLLAAVIDHWDSITGEQAGDTGDDVTDLTTLLARYPDAQRDALARPGLIELYAVLSAEASSPSHPAHEYFRNRFVSAIGRFTALFSAAIASGDAIPGLDPNAEAIRLIALLDGLQLQWLYEHSAVDPTTQLIAHVTALMSTPLGNNSPH</sequence>
<keyword evidence="3 5" id="KW-0238">DNA-binding</keyword>
<evidence type="ECO:0000259" key="6">
    <source>
        <dbReference type="PROSITE" id="PS50977"/>
    </source>
</evidence>
<feature type="domain" description="HTH tetR-type" evidence="6">
    <location>
        <begin position="13"/>
        <end position="73"/>
    </location>
</feature>
<keyword evidence="8" id="KW-1185">Reference proteome</keyword>
<dbReference type="GO" id="GO:0000976">
    <property type="term" value="F:transcription cis-regulatory region binding"/>
    <property type="evidence" value="ECO:0007669"/>
    <property type="project" value="TreeGrafter"/>
</dbReference>
<feature type="DNA-binding region" description="H-T-H motif" evidence="5">
    <location>
        <begin position="256"/>
        <end position="275"/>
    </location>
</feature>
<evidence type="ECO:0000256" key="4">
    <source>
        <dbReference type="ARBA" id="ARBA00023163"/>
    </source>
</evidence>
<evidence type="ECO:0000256" key="1">
    <source>
        <dbReference type="ARBA" id="ARBA00022491"/>
    </source>
</evidence>
<dbReference type="PANTHER" id="PTHR30055:SF234">
    <property type="entry name" value="HTH-TYPE TRANSCRIPTIONAL REGULATOR BETI"/>
    <property type="match status" value="1"/>
</dbReference>
<reference evidence="7 8" key="1">
    <citation type="submission" date="2020-02" db="EMBL/GenBank/DDBJ databases">
        <title>Sequencing the genomes of 1000 actinobacteria strains.</title>
        <authorList>
            <person name="Klenk H.-P."/>
        </authorList>
    </citation>
    <scope>NUCLEOTIDE SEQUENCE [LARGE SCALE GENOMIC DNA]</scope>
    <source>
        <strain evidence="7 8">DSM 27960</strain>
    </source>
</reference>
<dbReference type="Pfam" id="PF13977">
    <property type="entry name" value="TetR_C_6"/>
    <property type="match status" value="1"/>
</dbReference>
<dbReference type="Gene3D" id="1.10.357.10">
    <property type="entry name" value="Tetracycline Repressor, domain 2"/>
    <property type="match status" value="2"/>
</dbReference>
<evidence type="ECO:0000256" key="3">
    <source>
        <dbReference type="ARBA" id="ARBA00023125"/>
    </source>
</evidence>
<proteinExistence type="predicted"/>
<organism evidence="7 8">
    <name type="scientific">Lysinibacter cavernae</name>
    <dbReference type="NCBI Taxonomy" id="1640652"/>
    <lineage>
        <taxon>Bacteria</taxon>
        <taxon>Bacillati</taxon>
        <taxon>Actinomycetota</taxon>
        <taxon>Actinomycetes</taxon>
        <taxon>Micrococcales</taxon>
        <taxon>Microbacteriaceae</taxon>
        <taxon>Lysinibacter</taxon>
    </lineage>
</organism>
<dbReference type="InterPro" id="IPR009057">
    <property type="entry name" value="Homeodomain-like_sf"/>
</dbReference>
<dbReference type="AlphaFoldDB" id="A0A7X5TVH5"/>
<evidence type="ECO:0000313" key="8">
    <source>
        <dbReference type="Proteomes" id="UP000541033"/>
    </source>
</evidence>
<comment type="caution">
    <text evidence="7">The sequence shown here is derived from an EMBL/GenBank/DDBJ whole genome shotgun (WGS) entry which is preliminary data.</text>
</comment>
<feature type="DNA-binding region" description="H-T-H motif" evidence="5">
    <location>
        <begin position="36"/>
        <end position="55"/>
    </location>
</feature>
<dbReference type="PROSITE" id="PS50977">
    <property type="entry name" value="HTH_TETR_2"/>
    <property type="match status" value="2"/>
</dbReference>
<dbReference type="PRINTS" id="PR00455">
    <property type="entry name" value="HTHTETR"/>
</dbReference>
<dbReference type="SUPFAM" id="SSF48498">
    <property type="entry name" value="Tetracyclin repressor-like, C-terminal domain"/>
    <property type="match status" value="2"/>
</dbReference>
<dbReference type="InterPro" id="IPR039538">
    <property type="entry name" value="BetI_C"/>
</dbReference>